<keyword evidence="7 9" id="KW-0408">Iron</keyword>
<feature type="binding site" description="axial binding residue" evidence="9">
    <location>
        <position position="442"/>
    </location>
    <ligand>
        <name>heme</name>
        <dbReference type="ChEBI" id="CHEBI:30413"/>
    </ligand>
    <ligandPart>
        <name>Fe</name>
        <dbReference type="ChEBI" id="CHEBI:18248"/>
    </ligandPart>
</feature>
<dbReference type="Proteomes" id="UP000054166">
    <property type="component" value="Unassembled WGS sequence"/>
</dbReference>
<dbReference type="PANTHER" id="PTHR46300:SF7">
    <property type="entry name" value="P450, PUTATIVE (EUROFUNG)-RELATED"/>
    <property type="match status" value="1"/>
</dbReference>
<keyword evidence="5 9" id="KW-0479">Metal-binding</keyword>
<dbReference type="GO" id="GO:0004497">
    <property type="term" value="F:monooxygenase activity"/>
    <property type="evidence" value="ECO:0007669"/>
    <property type="project" value="UniProtKB-KW"/>
</dbReference>
<dbReference type="STRING" id="765440.A0A0C3FZQ7"/>
<dbReference type="GO" id="GO:0016705">
    <property type="term" value="F:oxidoreductase activity, acting on paired donors, with incorporation or reduction of molecular oxygen"/>
    <property type="evidence" value="ECO:0007669"/>
    <property type="project" value="InterPro"/>
</dbReference>
<evidence type="ECO:0000256" key="5">
    <source>
        <dbReference type="ARBA" id="ARBA00022723"/>
    </source>
</evidence>
<keyword evidence="8" id="KW-0503">Monooxygenase</keyword>
<dbReference type="PANTHER" id="PTHR46300">
    <property type="entry name" value="P450, PUTATIVE (EUROFUNG)-RELATED-RELATED"/>
    <property type="match status" value="1"/>
</dbReference>
<reference evidence="10 11" key="1">
    <citation type="submission" date="2014-04" db="EMBL/GenBank/DDBJ databases">
        <authorList>
            <consortium name="DOE Joint Genome Institute"/>
            <person name="Kuo A."/>
            <person name="Tarkka M."/>
            <person name="Buscot F."/>
            <person name="Kohler A."/>
            <person name="Nagy L.G."/>
            <person name="Floudas D."/>
            <person name="Copeland A."/>
            <person name="Barry K.W."/>
            <person name="Cichocki N."/>
            <person name="Veneault-Fourrey C."/>
            <person name="LaButti K."/>
            <person name="Lindquist E.A."/>
            <person name="Lipzen A."/>
            <person name="Lundell T."/>
            <person name="Morin E."/>
            <person name="Murat C."/>
            <person name="Sun H."/>
            <person name="Tunlid A."/>
            <person name="Henrissat B."/>
            <person name="Grigoriev I.V."/>
            <person name="Hibbett D.S."/>
            <person name="Martin F."/>
            <person name="Nordberg H.P."/>
            <person name="Cantor M.N."/>
            <person name="Hua S.X."/>
        </authorList>
    </citation>
    <scope>NUCLEOTIDE SEQUENCE [LARGE SCALE GENOMIC DNA]</scope>
    <source>
        <strain evidence="10 11">F 1598</strain>
    </source>
</reference>
<keyword evidence="4 9" id="KW-0349">Heme</keyword>
<dbReference type="InterPro" id="IPR036396">
    <property type="entry name" value="Cyt_P450_sf"/>
</dbReference>
<dbReference type="Gene3D" id="1.10.630.10">
    <property type="entry name" value="Cytochrome P450"/>
    <property type="match status" value="1"/>
</dbReference>
<gene>
    <name evidence="10" type="ORF">PILCRDRAFT_7108</name>
</gene>
<dbReference type="InterPro" id="IPR050364">
    <property type="entry name" value="Cytochrome_P450_fung"/>
</dbReference>
<dbReference type="HOGENOM" id="CLU_001570_2_3_1"/>
<accession>A0A0C3FZQ7</accession>
<evidence type="ECO:0000256" key="7">
    <source>
        <dbReference type="ARBA" id="ARBA00023004"/>
    </source>
</evidence>
<evidence type="ECO:0000256" key="6">
    <source>
        <dbReference type="ARBA" id="ARBA00023002"/>
    </source>
</evidence>
<dbReference type="GO" id="GO:0020037">
    <property type="term" value="F:heme binding"/>
    <property type="evidence" value="ECO:0007669"/>
    <property type="project" value="InterPro"/>
</dbReference>
<dbReference type="AlphaFoldDB" id="A0A0C3FZQ7"/>
<evidence type="ECO:0000313" key="10">
    <source>
        <dbReference type="EMBL" id="KIM83706.1"/>
    </source>
</evidence>
<name>A0A0C3FZQ7_PILCF</name>
<dbReference type="InterPro" id="IPR001128">
    <property type="entry name" value="Cyt_P450"/>
</dbReference>
<evidence type="ECO:0000256" key="9">
    <source>
        <dbReference type="PIRSR" id="PIRSR602401-1"/>
    </source>
</evidence>
<comment type="pathway">
    <text evidence="2">Secondary metabolite biosynthesis.</text>
</comment>
<proteinExistence type="inferred from homology"/>
<dbReference type="EMBL" id="KN832990">
    <property type="protein sequence ID" value="KIM83706.1"/>
    <property type="molecule type" value="Genomic_DNA"/>
</dbReference>
<dbReference type="InParanoid" id="A0A0C3FZQ7"/>
<dbReference type="SUPFAM" id="SSF48264">
    <property type="entry name" value="Cytochrome P450"/>
    <property type="match status" value="1"/>
</dbReference>
<dbReference type="GO" id="GO:0005506">
    <property type="term" value="F:iron ion binding"/>
    <property type="evidence" value="ECO:0007669"/>
    <property type="project" value="InterPro"/>
</dbReference>
<organism evidence="10 11">
    <name type="scientific">Piloderma croceum (strain F 1598)</name>
    <dbReference type="NCBI Taxonomy" id="765440"/>
    <lineage>
        <taxon>Eukaryota</taxon>
        <taxon>Fungi</taxon>
        <taxon>Dikarya</taxon>
        <taxon>Basidiomycota</taxon>
        <taxon>Agaricomycotina</taxon>
        <taxon>Agaricomycetes</taxon>
        <taxon>Agaricomycetidae</taxon>
        <taxon>Atheliales</taxon>
        <taxon>Atheliaceae</taxon>
        <taxon>Piloderma</taxon>
    </lineage>
</organism>
<keyword evidence="11" id="KW-1185">Reference proteome</keyword>
<dbReference type="Pfam" id="PF00067">
    <property type="entry name" value="p450"/>
    <property type="match status" value="1"/>
</dbReference>
<dbReference type="PRINTS" id="PR00463">
    <property type="entry name" value="EP450I"/>
</dbReference>
<reference evidence="11" key="2">
    <citation type="submission" date="2015-01" db="EMBL/GenBank/DDBJ databases">
        <title>Evolutionary Origins and Diversification of the Mycorrhizal Mutualists.</title>
        <authorList>
            <consortium name="DOE Joint Genome Institute"/>
            <consortium name="Mycorrhizal Genomics Consortium"/>
            <person name="Kohler A."/>
            <person name="Kuo A."/>
            <person name="Nagy L.G."/>
            <person name="Floudas D."/>
            <person name="Copeland A."/>
            <person name="Barry K.W."/>
            <person name="Cichocki N."/>
            <person name="Veneault-Fourrey C."/>
            <person name="LaButti K."/>
            <person name="Lindquist E.A."/>
            <person name="Lipzen A."/>
            <person name="Lundell T."/>
            <person name="Morin E."/>
            <person name="Murat C."/>
            <person name="Riley R."/>
            <person name="Ohm R."/>
            <person name="Sun H."/>
            <person name="Tunlid A."/>
            <person name="Henrissat B."/>
            <person name="Grigoriev I.V."/>
            <person name="Hibbett D.S."/>
            <person name="Martin F."/>
        </authorList>
    </citation>
    <scope>NUCLEOTIDE SEQUENCE [LARGE SCALE GENOMIC DNA]</scope>
    <source>
        <strain evidence="11">F 1598</strain>
    </source>
</reference>
<protein>
    <recommendedName>
        <fullName evidence="12">Cytochrome P450</fullName>
    </recommendedName>
</protein>
<dbReference type="InterPro" id="IPR002401">
    <property type="entry name" value="Cyt_P450_E_grp-I"/>
</dbReference>
<evidence type="ECO:0000256" key="3">
    <source>
        <dbReference type="ARBA" id="ARBA00010617"/>
    </source>
</evidence>
<evidence type="ECO:0000313" key="11">
    <source>
        <dbReference type="Proteomes" id="UP000054166"/>
    </source>
</evidence>
<dbReference type="CDD" id="cd11065">
    <property type="entry name" value="CYP64-like"/>
    <property type="match status" value="1"/>
</dbReference>
<evidence type="ECO:0008006" key="12">
    <source>
        <dbReference type="Google" id="ProtNLM"/>
    </source>
</evidence>
<comment type="similarity">
    <text evidence="3">Belongs to the cytochrome P450 family.</text>
</comment>
<evidence type="ECO:0000256" key="4">
    <source>
        <dbReference type="ARBA" id="ARBA00022617"/>
    </source>
</evidence>
<evidence type="ECO:0000256" key="2">
    <source>
        <dbReference type="ARBA" id="ARBA00005179"/>
    </source>
</evidence>
<comment type="cofactor">
    <cofactor evidence="1 9">
        <name>heme</name>
        <dbReference type="ChEBI" id="CHEBI:30413"/>
    </cofactor>
</comment>
<evidence type="ECO:0000256" key="1">
    <source>
        <dbReference type="ARBA" id="ARBA00001971"/>
    </source>
</evidence>
<sequence length="516" mass="58354">MNDSKLLIIFAFGYCAYIVLARRLSSGRKAKGLPLPPGPKTSWLGSVQLPETHQWLTYARWKDTFGDIIYIYTFGNPVVVLNSAEDANALLNKRGNIYSSRPRRTMVPDVMGWDWLFSGMPYGPWWKRHRTMFQNHFHANLSPVYQPRQIQETHTLLRNLLISPDKFDYHVRRTASAIILHITYGYTVADKNDSYVALADAAVHPLSRAGIFGTYLVDYIPILKHVPSWMPGASFKRQARVWRRLAREVLESQFNIVKENMAKGTAVSCVASRELEKWIESDQSADEEEVIKNITAIAYAAGADTTVSTIGSFFLAMVLFPDVQKKAQDEIDRIVGGNRLPSFGDKSSLPYISRIVLECLRWNPVTPLGVAHCLTEDDEYNGYRIPKGSTILANIWAMFHDEHVYPEPFKFNPDRFENQETNKLAGINELPHIAFGFARRLCPGRWLAQDSIWIAVVSVLSVYNISAATDDKGFPIVPSVEYTEGQISHPNPFKCRIVPRSEAAAALIKQTVDVQD</sequence>
<dbReference type="OrthoDB" id="2789670at2759"/>
<keyword evidence="6" id="KW-0560">Oxidoreductase</keyword>
<evidence type="ECO:0000256" key="8">
    <source>
        <dbReference type="ARBA" id="ARBA00023033"/>
    </source>
</evidence>